<gene>
    <name evidence="1" type="ORF">BDN72DRAFT_156273</name>
</gene>
<accession>A0ACD3ALB8</accession>
<evidence type="ECO:0000313" key="1">
    <source>
        <dbReference type="EMBL" id="TFK66287.1"/>
    </source>
</evidence>
<proteinExistence type="predicted"/>
<reference evidence="1 2" key="1">
    <citation type="journal article" date="2019" name="Nat. Ecol. Evol.">
        <title>Megaphylogeny resolves global patterns of mushroom evolution.</title>
        <authorList>
            <person name="Varga T."/>
            <person name="Krizsan K."/>
            <person name="Foldi C."/>
            <person name="Dima B."/>
            <person name="Sanchez-Garcia M."/>
            <person name="Sanchez-Ramirez S."/>
            <person name="Szollosi G.J."/>
            <person name="Szarkandi J.G."/>
            <person name="Papp V."/>
            <person name="Albert L."/>
            <person name="Andreopoulos W."/>
            <person name="Angelini C."/>
            <person name="Antonin V."/>
            <person name="Barry K.W."/>
            <person name="Bougher N.L."/>
            <person name="Buchanan P."/>
            <person name="Buyck B."/>
            <person name="Bense V."/>
            <person name="Catcheside P."/>
            <person name="Chovatia M."/>
            <person name="Cooper J."/>
            <person name="Damon W."/>
            <person name="Desjardin D."/>
            <person name="Finy P."/>
            <person name="Geml J."/>
            <person name="Haridas S."/>
            <person name="Hughes K."/>
            <person name="Justo A."/>
            <person name="Karasinski D."/>
            <person name="Kautmanova I."/>
            <person name="Kiss B."/>
            <person name="Kocsube S."/>
            <person name="Kotiranta H."/>
            <person name="LaButti K.M."/>
            <person name="Lechner B.E."/>
            <person name="Liimatainen K."/>
            <person name="Lipzen A."/>
            <person name="Lukacs Z."/>
            <person name="Mihaltcheva S."/>
            <person name="Morgado L.N."/>
            <person name="Niskanen T."/>
            <person name="Noordeloos M.E."/>
            <person name="Ohm R.A."/>
            <person name="Ortiz-Santana B."/>
            <person name="Ovrebo C."/>
            <person name="Racz N."/>
            <person name="Riley R."/>
            <person name="Savchenko A."/>
            <person name="Shiryaev A."/>
            <person name="Soop K."/>
            <person name="Spirin V."/>
            <person name="Szebenyi C."/>
            <person name="Tomsovsky M."/>
            <person name="Tulloss R.E."/>
            <person name="Uehling J."/>
            <person name="Grigoriev I.V."/>
            <person name="Vagvolgyi C."/>
            <person name="Papp T."/>
            <person name="Martin F.M."/>
            <person name="Miettinen O."/>
            <person name="Hibbett D.S."/>
            <person name="Nagy L.G."/>
        </authorList>
    </citation>
    <scope>NUCLEOTIDE SEQUENCE [LARGE SCALE GENOMIC DNA]</scope>
    <source>
        <strain evidence="1 2">NL-1719</strain>
    </source>
</reference>
<dbReference type="Proteomes" id="UP000308600">
    <property type="component" value="Unassembled WGS sequence"/>
</dbReference>
<dbReference type="EMBL" id="ML208410">
    <property type="protein sequence ID" value="TFK66287.1"/>
    <property type="molecule type" value="Genomic_DNA"/>
</dbReference>
<keyword evidence="2" id="KW-1185">Reference proteome</keyword>
<sequence length="708" mass="81498">MPFAPNQPARELRREEARQEISGHIVGPMPPREFFSKFLPTKKLGKSKNTAPIQPRIFEKMSQVSNELEMYTKWIKALEPYCGGRIVQVDSHSQNTFDQDGHPFGPDITTYFDVPAKDRKEKCTLTQADMLLEFKYSSSDDPFDDNGDSFERQTKGAKETLGQITVYATAQLARQFRTHIFSILVFPKYARLLRWDRSGVIVTGKIDLLSTDWIPNFFLRLERAPPELRGVDTTVRPAKLGKRTKEVRDALNASKEAVFLEIDVNGETFIIADLVFFGASSPFGRATRCFRAYHLETKTCHILKDSWRNLTPSRRPEHLIYKKLEEKKVKHIPKMKMGRDIDESGKTHQTITQDYVDKTWSKASYRLRTFRHYRIVLEELGGHLADCHNIRDVVTAIRDAAEAEAEAAQEAAVDHRDVSYANIMIKYDETGVVHGYLIDWDMCVESDVKYTKEDSSPERTGTWYFIAARLILQDAKPQPQQDRTDDVESLFHVLLYMAVHFTDHGLDLTTDLRDFVTDYFHKVDIQPDGRSTGGKKKARFFRDRGDDILNCIKNAQLRTIIKDLIPPLGARYDVQPVHETKDTAGKRVVVRGDFPPDHDSLLKTLEDPKWFVDILDGHLKEKTDWEEHAELVPQRILPPLQMRETKESSLAASALRHRSRSLAKLKKEREAQQTQAKKRKAAEQEPEEVPVKVKPKTRGEPVKKRRRT</sequence>
<evidence type="ECO:0000313" key="2">
    <source>
        <dbReference type="Proteomes" id="UP000308600"/>
    </source>
</evidence>
<protein>
    <submittedName>
        <fullName evidence="1">Uncharacterized protein</fullName>
    </submittedName>
</protein>
<organism evidence="1 2">
    <name type="scientific">Pluteus cervinus</name>
    <dbReference type="NCBI Taxonomy" id="181527"/>
    <lineage>
        <taxon>Eukaryota</taxon>
        <taxon>Fungi</taxon>
        <taxon>Dikarya</taxon>
        <taxon>Basidiomycota</taxon>
        <taxon>Agaricomycotina</taxon>
        <taxon>Agaricomycetes</taxon>
        <taxon>Agaricomycetidae</taxon>
        <taxon>Agaricales</taxon>
        <taxon>Pluteineae</taxon>
        <taxon>Pluteaceae</taxon>
        <taxon>Pluteus</taxon>
    </lineage>
</organism>
<name>A0ACD3ALB8_9AGAR</name>